<evidence type="ECO:0000259" key="8">
    <source>
        <dbReference type="Pfam" id="PF14693"/>
    </source>
</evidence>
<dbReference type="HAMAP" id="MF_01334">
    <property type="entry name" value="Ribosomal_bL25_CTC"/>
    <property type="match status" value="1"/>
</dbReference>
<comment type="similarity">
    <text evidence="5">Belongs to the bacterial ribosomal protein bL25 family. CTC subfamily.</text>
</comment>
<dbReference type="PANTHER" id="PTHR33284">
    <property type="entry name" value="RIBOSOMAL PROTEIN L25/GLN-TRNA SYNTHETASE, ANTI-CODON-BINDING DOMAIN-CONTAINING PROTEIN"/>
    <property type="match status" value="1"/>
</dbReference>
<dbReference type="Gene3D" id="2.40.240.10">
    <property type="entry name" value="Ribosomal Protein L25, Chain P"/>
    <property type="match status" value="1"/>
</dbReference>
<evidence type="ECO:0000313" key="9">
    <source>
        <dbReference type="EMBL" id="GAA3651727.1"/>
    </source>
</evidence>
<dbReference type="CDD" id="cd00495">
    <property type="entry name" value="Ribosomal_L25_TL5_CTC"/>
    <property type="match status" value="1"/>
</dbReference>
<dbReference type="SUPFAM" id="SSF50715">
    <property type="entry name" value="Ribosomal protein L25-like"/>
    <property type="match status" value="1"/>
</dbReference>
<organism evidence="9 10">
    <name type="scientific">Microbacterium marinilacus</name>
    <dbReference type="NCBI Taxonomy" id="415209"/>
    <lineage>
        <taxon>Bacteria</taxon>
        <taxon>Bacillati</taxon>
        <taxon>Actinomycetota</taxon>
        <taxon>Actinomycetes</taxon>
        <taxon>Micrococcales</taxon>
        <taxon>Microbacteriaceae</taxon>
        <taxon>Microbacterium</taxon>
    </lineage>
</organism>
<dbReference type="Pfam" id="PF01386">
    <property type="entry name" value="Ribosomal_L25p"/>
    <property type="match status" value="1"/>
</dbReference>
<feature type="domain" description="Large ribosomal subunit protein bL25 beta" evidence="8">
    <location>
        <begin position="112"/>
        <end position="192"/>
    </location>
</feature>
<name>A0ABP7B8Y5_9MICO</name>
<sequence length="221" mass="23739">MIGSPARVHEETHMSEQNTLSAEVRTQFGKGFARRLRAAHQIPAVLYGHGTEPVHLALPGHETLLLVRHANPIVELSFEGKTQLALVKDVQRDPVRQVIEHVDLVVLKKGEKVVVDVPVLVEGEPFSGTIATLDATTLSVEVEATHIPEHLVVNVEGLEDGTHITAGEVELPKGAVLVSDTETLVVAVSVPQLDTTSDAEEEAADEEAPAEDEAESEEAAE</sequence>
<keyword evidence="3 5" id="KW-0689">Ribosomal protein</keyword>
<keyword evidence="4 5" id="KW-0687">Ribonucleoprotein</keyword>
<keyword evidence="2 5" id="KW-0694">RNA-binding</keyword>
<evidence type="ECO:0000256" key="1">
    <source>
        <dbReference type="ARBA" id="ARBA00022730"/>
    </source>
</evidence>
<evidence type="ECO:0000256" key="6">
    <source>
        <dbReference type="SAM" id="MobiDB-lite"/>
    </source>
</evidence>
<comment type="subunit">
    <text evidence="5">Part of the 50S ribosomal subunit; part of the 5S rRNA/L5/L18/L25 subcomplex. Contacts the 5S rRNA. Binds to the 5S rRNA independently of L5 and L18.</text>
</comment>
<dbReference type="InterPro" id="IPR020057">
    <property type="entry name" value="Ribosomal_bL25_b-dom"/>
</dbReference>
<feature type="domain" description="Large ribosomal subunit protein bL25 L25" evidence="7">
    <location>
        <begin position="20"/>
        <end position="104"/>
    </location>
</feature>
<dbReference type="NCBIfam" id="NF004131">
    <property type="entry name" value="PRK05618.2-1"/>
    <property type="match status" value="1"/>
</dbReference>
<feature type="region of interest" description="Disordered" evidence="6">
    <location>
        <begin position="190"/>
        <end position="221"/>
    </location>
</feature>
<dbReference type="InterPro" id="IPR020056">
    <property type="entry name" value="Rbsml_bL25/Gln-tRNA_synth_N"/>
</dbReference>
<comment type="caution">
    <text evidence="9">The sequence shown here is derived from an EMBL/GenBank/DDBJ whole genome shotgun (WGS) entry which is preliminary data.</text>
</comment>
<dbReference type="NCBIfam" id="TIGR00731">
    <property type="entry name" value="bL25_bact_ctc"/>
    <property type="match status" value="1"/>
</dbReference>
<evidence type="ECO:0000256" key="4">
    <source>
        <dbReference type="ARBA" id="ARBA00023274"/>
    </source>
</evidence>
<evidence type="ECO:0000259" key="7">
    <source>
        <dbReference type="Pfam" id="PF01386"/>
    </source>
</evidence>
<accession>A0ABP7B8Y5</accession>
<evidence type="ECO:0000256" key="2">
    <source>
        <dbReference type="ARBA" id="ARBA00022884"/>
    </source>
</evidence>
<evidence type="ECO:0000256" key="5">
    <source>
        <dbReference type="HAMAP-Rule" id="MF_01334"/>
    </source>
</evidence>
<feature type="compositionally biased region" description="Acidic residues" evidence="6">
    <location>
        <begin position="197"/>
        <end position="221"/>
    </location>
</feature>
<dbReference type="InterPro" id="IPR011035">
    <property type="entry name" value="Ribosomal_bL25/Gln-tRNA_synth"/>
</dbReference>
<dbReference type="InterPro" id="IPR037121">
    <property type="entry name" value="Ribosomal_bL25_C"/>
</dbReference>
<dbReference type="Gene3D" id="2.170.120.20">
    <property type="entry name" value="Ribosomal protein L25, beta domain"/>
    <property type="match status" value="1"/>
</dbReference>
<keyword evidence="1 5" id="KW-0699">rRNA-binding</keyword>
<dbReference type="Pfam" id="PF14693">
    <property type="entry name" value="Ribosomal_TL5_C"/>
    <property type="match status" value="1"/>
</dbReference>
<dbReference type="InterPro" id="IPR029751">
    <property type="entry name" value="Ribosomal_L25_dom"/>
</dbReference>
<evidence type="ECO:0000313" key="10">
    <source>
        <dbReference type="Proteomes" id="UP001410795"/>
    </source>
</evidence>
<protein>
    <recommendedName>
        <fullName evidence="5">Large ribosomal subunit protein bL25</fullName>
    </recommendedName>
    <alternativeName>
        <fullName evidence="5">General stress protein CTC</fullName>
    </alternativeName>
</protein>
<dbReference type="GO" id="GO:0005840">
    <property type="term" value="C:ribosome"/>
    <property type="evidence" value="ECO:0007669"/>
    <property type="project" value="UniProtKB-KW"/>
</dbReference>
<keyword evidence="10" id="KW-1185">Reference proteome</keyword>
<comment type="function">
    <text evidence="5">This is one of the proteins that binds to the 5S RNA in the ribosome where it forms part of the central protuberance.</text>
</comment>
<reference evidence="10" key="1">
    <citation type="journal article" date="2019" name="Int. J. Syst. Evol. Microbiol.">
        <title>The Global Catalogue of Microorganisms (GCM) 10K type strain sequencing project: providing services to taxonomists for standard genome sequencing and annotation.</title>
        <authorList>
            <consortium name="The Broad Institute Genomics Platform"/>
            <consortium name="The Broad Institute Genome Sequencing Center for Infectious Disease"/>
            <person name="Wu L."/>
            <person name="Ma J."/>
        </authorList>
    </citation>
    <scope>NUCLEOTIDE SEQUENCE [LARGE SCALE GENOMIC DNA]</scope>
    <source>
        <strain evidence="10">JCM 16546</strain>
    </source>
</reference>
<dbReference type="InterPro" id="IPR020930">
    <property type="entry name" value="Ribosomal_uL5_bac-type"/>
</dbReference>
<evidence type="ECO:0000256" key="3">
    <source>
        <dbReference type="ARBA" id="ARBA00022980"/>
    </source>
</evidence>
<proteinExistence type="inferred from homology"/>
<dbReference type="EMBL" id="BAAAYV010000005">
    <property type="protein sequence ID" value="GAA3651727.1"/>
    <property type="molecule type" value="Genomic_DNA"/>
</dbReference>
<gene>
    <name evidence="5" type="primary">rplY</name>
    <name evidence="5" type="synonym">ctc</name>
    <name evidence="9" type="ORF">GCM10022202_09350</name>
</gene>
<dbReference type="InterPro" id="IPR001021">
    <property type="entry name" value="Ribosomal_bL25_long"/>
</dbReference>
<dbReference type="PANTHER" id="PTHR33284:SF1">
    <property type="entry name" value="RIBOSOMAL PROTEIN L25_GLN-TRNA SYNTHETASE, ANTI-CODON-BINDING DOMAIN-CONTAINING PROTEIN"/>
    <property type="match status" value="1"/>
</dbReference>
<dbReference type="Proteomes" id="UP001410795">
    <property type="component" value="Unassembled WGS sequence"/>
</dbReference>